<proteinExistence type="predicted"/>
<protein>
    <submittedName>
        <fullName evidence="2">Uncharacterized protein</fullName>
    </submittedName>
</protein>
<keyword evidence="1" id="KW-1133">Transmembrane helix</keyword>
<organism evidence="2 3">
    <name type="scientific">Campylobacter taeniopygiae</name>
    <dbReference type="NCBI Taxonomy" id="2510188"/>
    <lineage>
        <taxon>Bacteria</taxon>
        <taxon>Pseudomonadati</taxon>
        <taxon>Campylobacterota</taxon>
        <taxon>Epsilonproteobacteria</taxon>
        <taxon>Campylobacterales</taxon>
        <taxon>Campylobacteraceae</taxon>
        <taxon>Campylobacter</taxon>
    </lineage>
</organism>
<keyword evidence="1" id="KW-0812">Transmembrane</keyword>
<evidence type="ECO:0000313" key="2">
    <source>
        <dbReference type="EMBL" id="TKX33836.1"/>
    </source>
</evidence>
<dbReference type="EMBL" id="NXLY01000008">
    <property type="protein sequence ID" value="TKX33836.1"/>
    <property type="molecule type" value="Genomic_DNA"/>
</dbReference>
<keyword evidence="3" id="KW-1185">Reference proteome</keyword>
<dbReference type="Proteomes" id="UP000309584">
    <property type="component" value="Unassembled WGS sequence"/>
</dbReference>
<gene>
    <name evidence="2" type="ORF">CQA75_04865</name>
</gene>
<keyword evidence="1" id="KW-0472">Membrane</keyword>
<evidence type="ECO:0000313" key="3">
    <source>
        <dbReference type="Proteomes" id="UP000309584"/>
    </source>
</evidence>
<comment type="caution">
    <text evidence="2">The sequence shown here is derived from an EMBL/GenBank/DDBJ whole genome shotgun (WGS) entry which is preliminary data.</text>
</comment>
<sequence>MNNTTKANLVFSSEDSCDKNSHLCLCVFFMKARACCKELCLKVKSYSCFKRVSKRLSIASKSSSWKLFKIFLIVSFIFKLYMMAFLINNLFINYNIQGRK</sequence>
<accession>A0ABY2TJ10</accession>
<evidence type="ECO:0000256" key="1">
    <source>
        <dbReference type="SAM" id="Phobius"/>
    </source>
</evidence>
<reference evidence="2 3" key="1">
    <citation type="submission" date="2018-05" db="EMBL/GenBank/DDBJ databases">
        <title>Novel Campyloabacter and Helicobacter Species and Strains.</title>
        <authorList>
            <person name="Mannion A.J."/>
            <person name="Shen Z."/>
            <person name="Fox J.G."/>
        </authorList>
    </citation>
    <scope>NUCLEOTIDE SEQUENCE [LARGE SCALE GENOMIC DNA]</scope>
    <source>
        <strain evidence="3">MIT10-5678</strain>
    </source>
</reference>
<name>A0ABY2TJ10_9BACT</name>
<feature type="transmembrane region" description="Helical" evidence="1">
    <location>
        <begin position="70"/>
        <end position="92"/>
    </location>
</feature>